<dbReference type="RefSeq" id="WP_289607979.1">
    <property type="nucleotide sequence ID" value="NZ_JAUDCG010000032.1"/>
</dbReference>
<comment type="caution">
    <text evidence="4">The sequence shown here is derived from an EMBL/GenBank/DDBJ whole genome shotgun (WGS) entry which is preliminary data.</text>
</comment>
<dbReference type="InterPro" id="IPR056798">
    <property type="entry name" value="ADH_Fe_C"/>
</dbReference>
<keyword evidence="1 4" id="KW-0560">Oxidoreductase</keyword>
<protein>
    <submittedName>
        <fullName evidence="4">Iron-containing alcohol dehydrogenase</fullName>
        <ecNumber evidence="4">1.1.1.1</ecNumber>
    </submittedName>
</protein>
<dbReference type="Pfam" id="PF00465">
    <property type="entry name" value="Fe-ADH"/>
    <property type="match status" value="1"/>
</dbReference>
<evidence type="ECO:0000259" key="2">
    <source>
        <dbReference type="Pfam" id="PF00465"/>
    </source>
</evidence>
<reference evidence="4 5" key="3">
    <citation type="submission" date="2023-06" db="EMBL/GenBank/DDBJ databases">
        <authorList>
            <person name="Zeman M."/>
            <person name="Kubasova T."/>
            <person name="Jahodarova E."/>
            <person name="Nykrynova M."/>
            <person name="Rychlik I."/>
        </authorList>
    </citation>
    <scope>NUCLEOTIDE SEQUENCE [LARGE SCALE GENOMIC DNA]</scope>
    <source>
        <strain evidence="4 5">ET39</strain>
    </source>
</reference>
<dbReference type="Pfam" id="PF25137">
    <property type="entry name" value="ADH_Fe_C"/>
    <property type="match status" value="1"/>
</dbReference>
<reference evidence="4 5" key="2">
    <citation type="submission" date="2023-06" db="EMBL/GenBank/DDBJ databases">
        <title>Identification and characterization of horizontal gene transfer across gut microbiota members of farm animals based on homology search.</title>
        <authorList>
            <person name="Schwarzerova J."/>
            <person name="Nykrynova M."/>
            <person name="Jureckova K."/>
            <person name="Cejkova D."/>
            <person name="Rychlik I."/>
        </authorList>
    </citation>
    <scope>NUCLEOTIDE SEQUENCE [LARGE SCALE GENOMIC DNA]</scope>
    <source>
        <strain evidence="4 5">ET39</strain>
    </source>
</reference>
<dbReference type="Gene3D" id="3.40.50.1970">
    <property type="match status" value="1"/>
</dbReference>
<dbReference type="EC" id="1.1.1.1" evidence="4"/>
<feature type="domain" description="Fe-containing alcohol dehydrogenase-like C-terminal" evidence="3">
    <location>
        <begin position="190"/>
        <end position="358"/>
    </location>
</feature>
<gene>
    <name evidence="4" type="ORF">QUV96_07770</name>
</gene>
<dbReference type="EMBL" id="JAUDCG010000032">
    <property type="protein sequence ID" value="MDM8157533.1"/>
    <property type="molecule type" value="Genomic_DNA"/>
</dbReference>
<name>A0ABT7UD28_9FIRM</name>
<proteinExistence type="predicted"/>
<accession>A0ABT7UD28</accession>
<dbReference type="PANTHER" id="PTHR11496">
    <property type="entry name" value="ALCOHOL DEHYDROGENASE"/>
    <property type="match status" value="1"/>
</dbReference>
<reference evidence="5" key="1">
    <citation type="submission" date="2023-06" db="EMBL/GenBank/DDBJ databases">
        <title>Identification and characterization of horizontal gene transfer across gut microbiota members of farm animals based on homology search.</title>
        <authorList>
            <person name="Zeman M."/>
            <person name="Kubasova T."/>
            <person name="Jahodarova E."/>
            <person name="Nykrynova M."/>
            <person name="Rychlik I."/>
        </authorList>
    </citation>
    <scope>NUCLEOTIDE SEQUENCE [LARGE SCALE GENOMIC DNA]</scope>
    <source>
        <strain evidence="5">ET39</strain>
    </source>
</reference>
<dbReference type="InterPro" id="IPR001670">
    <property type="entry name" value="ADH_Fe/GldA"/>
</dbReference>
<dbReference type="InterPro" id="IPR039697">
    <property type="entry name" value="Alcohol_dehydrogenase_Fe"/>
</dbReference>
<organism evidence="4 5">
    <name type="scientific">Amedibacillus dolichus</name>
    <dbReference type="NCBI Taxonomy" id="31971"/>
    <lineage>
        <taxon>Bacteria</taxon>
        <taxon>Bacillati</taxon>
        <taxon>Bacillota</taxon>
        <taxon>Erysipelotrichia</taxon>
        <taxon>Erysipelotrichales</taxon>
        <taxon>Erysipelotrichaceae</taxon>
        <taxon>Amedibacillus</taxon>
    </lineage>
</organism>
<dbReference type="Gene3D" id="1.20.1090.10">
    <property type="entry name" value="Dehydroquinate synthase-like - alpha domain"/>
    <property type="match status" value="1"/>
</dbReference>
<feature type="domain" description="Alcohol dehydrogenase iron-type/glycerol dehydrogenase GldA" evidence="2">
    <location>
        <begin position="9"/>
        <end position="177"/>
    </location>
</feature>
<dbReference type="SUPFAM" id="SSF56796">
    <property type="entry name" value="Dehydroquinate synthase-like"/>
    <property type="match status" value="1"/>
</dbReference>
<dbReference type="GO" id="GO:0004022">
    <property type="term" value="F:alcohol dehydrogenase (NAD+) activity"/>
    <property type="evidence" value="ECO:0007669"/>
    <property type="project" value="UniProtKB-EC"/>
</dbReference>
<evidence type="ECO:0000313" key="4">
    <source>
        <dbReference type="EMBL" id="MDM8157533.1"/>
    </source>
</evidence>
<dbReference type="PROSITE" id="PS00913">
    <property type="entry name" value="ADH_IRON_1"/>
    <property type="match status" value="1"/>
</dbReference>
<evidence type="ECO:0000259" key="3">
    <source>
        <dbReference type="Pfam" id="PF25137"/>
    </source>
</evidence>
<dbReference type="InterPro" id="IPR018211">
    <property type="entry name" value="ADH_Fe_CS"/>
</dbReference>
<evidence type="ECO:0000256" key="1">
    <source>
        <dbReference type="ARBA" id="ARBA00023002"/>
    </source>
</evidence>
<dbReference type="PANTHER" id="PTHR11496:SF103">
    <property type="entry name" value="DEHYDROGENASE, PUTATIVE-RELATED"/>
    <property type="match status" value="1"/>
</dbReference>
<evidence type="ECO:0000313" key="5">
    <source>
        <dbReference type="Proteomes" id="UP001529340"/>
    </source>
</evidence>
<keyword evidence="5" id="KW-1185">Reference proteome</keyword>
<dbReference type="Proteomes" id="UP001529340">
    <property type="component" value="Unassembled WGS sequence"/>
</dbReference>
<sequence>MEVTQHYNPVRLLMGANAVGLLGKEVRQYGSKCLLVIQNNNDAMLQLQRRITAILSKAEIEFEVFTDIRPNPLIQDIEKGMRMLQNGAFDVIVAVGGGSVIDTAKVLSISADESIDWKQCFQNPFLKPVKQKIPFIAVPTTAGTGSHCTQAAVVSDEKNIKHSIYSFDFFASEALVDYTLTMSLPVSLSASTGFDAFCHLSESYIMGHLSPIMVTINVEAMKKAITTLPKLVKENKPEYREIMSVVDSCAGICLSNGGAIIPHAFGEILSGVAYRINHGHSLAICYPPFVEHYYDHERYGQKIKEVIRLFDHGQDEVKDGKAARKIIERFIESLGMPYQLAAFDIRDDELEVMRSRMMGVKRFQVEETKEIIDDICKSAKK</sequence>